<dbReference type="EMBL" id="ML996289">
    <property type="protein sequence ID" value="KAF2728229.1"/>
    <property type="molecule type" value="Genomic_DNA"/>
</dbReference>
<evidence type="ECO:0000313" key="2">
    <source>
        <dbReference type="EMBL" id="KAF2728229.1"/>
    </source>
</evidence>
<dbReference type="AlphaFoldDB" id="A0A9P4QKM9"/>
<evidence type="ECO:0000256" key="1">
    <source>
        <dbReference type="SAM" id="MobiDB-lite"/>
    </source>
</evidence>
<gene>
    <name evidence="2" type="ORF">EJ04DRAFT_592048</name>
</gene>
<dbReference type="Proteomes" id="UP000799444">
    <property type="component" value="Unassembled WGS sequence"/>
</dbReference>
<organism evidence="2 3">
    <name type="scientific">Polyplosphaeria fusca</name>
    <dbReference type="NCBI Taxonomy" id="682080"/>
    <lineage>
        <taxon>Eukaryota</taxon>
        <taxon>Fungi</taxon>
        <taxon>Dikarya</taxon>
        <taxon>Ascomycota</taxon>
        <taxon>Pezizomycotina</taxon>
        <taxon>Dothideomycetes</taxon>
        <taxon>Pleosporomycetidae</taxon>
        <taxon>Pleosporales</taxon>
        <taxon>Tetraplosphaeriaceae</taxon>
        <taxon>Polyplosphaeria</taxon>
    </lineage>
</organism>
<name>A0A9P4QKM9_9PLEO</name>
<proteinExistence type="predicted"/>
<dbReference type="OrthoDB" id="3679949at2759"/>
<feature type="region of interest" description="Disordered" evidence="1">
    <location>
        <begin position="17"/>
        <end position="50"/>
    </location>
</feature>
<sequence length="184" mass="21115">MNRNLTQVFNTAAIHENCRNPPPKADSVAAEPNTPDCPLELDPAPPDEEDHRFDDVDWQRVPHLQRRAYEHSRGSKPSWIYLYGWPVWHRKYNKKYWLCSWCHLHKKLSGEFNVELAISSAAKHLGKDLTGHGYNQDGKIDRRMSSQPSLLTHMQASGVDVSQQIANEMAGSFSRVQFLRAVTH</sequence>
<evidence type="ECO:0000313" key="3">
    <source>
        <dbReference type="Proteomes" id="UP000799444"/>
    </source>
</evidence>
<accession>A0A9P4QKM9</accession>
<keyword evidence="3" id="KW-1185">Reference proteome</keyword>
<reference evidence="2" key="1">
    <citation type="journal article" date="2020" name="Stud. Mycol.">
        <title>101 Dothideomycetes genomes: a test case for predicting lifestyles and emergence of pathogens.</title>
        <authorList>
            <person name="Haridas S."/>
            <person name="Albert R."/>
            <person name="Binder M."/>
            <person name="Bloem J."/>
            <person name="Labutti K."/>
            <person name="Salamov A."/>
            <person name="Andreopoulos B."/>
            <person name="Baker S."/>
            <person name="Barry K."/>
            <person name="Bills G."/>
            <person name="Bluhm B."/>
            <person name="Cannon C."/>
            <person name="Castanera R."/>
            <person name="Culley D."/>
            <person name="Daum C."/>
            <person name="Ezra D."/>
            <person name="Gonzalez J."/>
            <person name="Henrissat B."/>
            <person name="Kuo A."/>
            <person name="Liang C."/>
            <person name="Lipzen A."/>
            <person name="Lutzoni F."/>
            <person name="Magnuson J."/>
            <person name="Mondo S."/>
            <person name="Nolan M."/>
            <person name="Ohm R."/>
            <person name="Pangilinan J."/>
            <person name="Park H.-J."/>
            <person name="Ramirez L."/>
            <person name="Alfaro M."/>
            <person name="Sun H."/>
            <person name="Tritt A."/>
            <person name="Yoshinaga Y."/>
            <person name="Zwiers L.-H."/>
            <person name="Turgeon B."/>
            <person name="Goodwin S."/>
            <person name="Spatafora J."/>
            <person name="Crous P."/>
            <person name="Grigoriev I."/>
        </authorList>
    </citation>
    <scope>NUCLEOTIDE SEQUENCE</scope>
    <source>
        <strain evidence="2">CBS 125425</strain>
    </source>
</reference>
<protein>
    <submittedName>
        <fullName evidence="2">Uncharacterized protein</fullName>
    </submittedName>
</protein>
<comment type="caution">
    <text evidence="2">The sequence shown here is derived from an EMBL/GenBank/DDBJ whole genome shotgun (WGS) entry which is preliminary data.</text>
</comment>